<comment type="caution">
    <text evidence="2">The sequence shown here is derived from an EMBL/GenBank/DDBJ whole genome shotgun (WGS) entry which is preliminary data.</text>
</comment>
<proteinExistence type="predicted"/>
<name>A0ABU7K6Z5_9ACTN</name>
<reference evidence="2 3" key="1">
    <citation type="submission" date="2023-08" db="EMBL/GenBank/DDBJ databases">
        <authorList>
            <person name="Girao M."/>
            <person name="Carvalho M.F."/>
        </authorList>
    </citation>
    <scope>NUCLEOTIDE SEQUENCE [LARGE SCALE GENOMIC DNA]</scope>
    <source>
        <strain evidence="2 3">CT-R113</strain>
    </source>
</reference>
<evidence type="ECO:0000313" key="2">
    <source>
        <dbReference type="EMBL" id="MEE2038025.1"/>
    </source>
</evidence>
<accession>A0ABU7K6Z5</accession>
<dbReference type="EMBL" id="JAUZMY010000010">
    <property type="protein sequence ID" value="MEE2038025.1"/>
    <property type="molecule type" value="Genomic_DNA"/>
</dbReference>
<organism evidence="2 3">
    <name type="scientific">Nocardiopsis codii</name>
    <dbReference type="NCBI Taxonomy" id="3065942"/>
    <lineage>
        <taxon>Bacteria</taxon>
        <taxon>Bacillati</taxon>
        <taxon>Actinomycetota</taxon>
        <taxon>Actinomycetes</taxon>
        <taxon>Streptosporangiales</taxon>
        <taxon>Nocardiopsidaceae</taxon>
        <taxon>Nocardiopsis</taxon>
    </lineage>
</organism>
<feature type="transmembrane region" description="Helical" evidence="1">
    <location>
        <begin position="5"/>
        <end position="26"/>
    </location>
</feature>
<feature type="transmembrane region" description="Helical" evidence="1">
    <location>
        <begin position="46"/>
        <end position="70"/>
    </location>
</feature>
<keyword evidence="1" id="KW-0472">Membrane</keyword>
<gene>
    <name evidence="2" type="ORF">Q8791_12440</name>
</gene>
<dbReference type="Proteomes" id="UP001356095">
    <property type="component" value="Unassembled WGS sequence"/>
</dbReference>
<protein>
    <submittedName>
        <fullName evidence="2">Uncharacterized protein</fullName>
    </submittedName>
</protein>
<keyword evidence="1" id="KW-0812">Transmembrane</keyword>
<keyword evidence="3" id="KW-1185">Reference proteome</keyword>
<dbReference type="RefSeq" id="WP_330091815.1">
    <property type="nucleotide sequence ID" value="NZ_JAUZMY010000010.1"/>
</dbReference>
<evidence type="ECO:0000313" key="3">
    <source>
        <dbReference type="Proteomes" id="UP001356095"/>
    </source>
</evidence>
<evidence type="ECO:0000256" key="1">
    <source>
        <dbReference type="SAM" id="Phobius"/>
    </source>
</evidence>
<keyword evidence="1" id="KW-1133">Transmembrane helix</keyword>
<sequence>MVRTVVRSVVLTEALVAAGLVGWYLWAGVSASPDAFVSPWSENVWAPVVALVMMATTLPLLGAASVLGGLGGGLGAKEMAGAPVAIGTVTGVVRTGVSVNDQPQLAISMDVETPEGRRFTAVAKQVVDITQLADLVPGTVLPVRYLHDRPGVVALDRGDDPALVQAAYNAVMVRAGLTTERNLDIAARGTRAQGVVSSVRPTGHLLDGNPEMEIGLGVTRPDGSVFHTSVVKVLPASSVVSVQVGRVLTVYYLPEREDEVVLQTAANPGAR</sequence>